<dbReference type="InterPro" id="IPR050490">
    <property type="entry name" value="Bact_solute-bd_prot1"/>
</dbReference>
<dbReference type="PANTHER" id="PTHR43649:SF33">
    <property type="entry name" value="POLYGALACTURONAN_RHAMNOGALACTURONAN-BINDING PROTEIN YTCQ"/>
    <property type="match status" value="1"/>
</dbReference>
<proteinExistence type="predicted"/>
<comment type="caution">
    <text evidence="3">The sequence shown here is derived from an EMBL/GenBank/DDBJ whole genome shotgun (WGS) entry which is preliminary data.</text>
</comment>
<dbReference type="Proteomes" id="UP000564644">
    <property type="component" value="Unassembled WGS sequence"/>
</dbReference>
<dbReference type="Gene3D" id="3.40.190.10">
    <property type="entry name" value="Periplasmic binding protein-like II"/>
    <property type="match status" value="2"/>
</dbReference>
<dbReference type="RefSeq" id="WP_185130987.1">
    <property type="nucleotide sequence ID" value="NZ_JACJVO010000025.1"/>
</dbReference>
<reference evidence="3 4" key="1">
    <citation type="submission" date="2020-08" db="EMBL/GenBank/DDBJ databases">
        <title>Cohnella phylogeny.</title>
        <authorList>
            <person name="Dunlap C."/>
        </authorList>
    </citation>
    <scope>NUCLEOTIDE SEQUENCE [LARGE SCALE GENOMIC DNA]</scope>
    <source>
        <strain evidence="3 4">CBP 2801</strain>
    </source>
</reference>
<evidence type="ECO:0000256" key="1">
    <source>
        <dbReference type="ARBA" id="ARBA00022729"/>
    </source>
</evidence>
<dbReference type="AlphaFoldDB" id="A0A7X0SNL9"/>
<dbReference type="PANTHER" id="PTHR43649">
    <property type="entry name" value="ARABINOSE-BINDING PROTEIN-RELATED"/>
    <property type="match status" value="1"/>
</dbReference>
<gene>
    <name evidence="3" type="ORF">H7C18_20575</name>
</gene>
<organism evidence="3 4">
    <name type="scientific">Cohnella zeiphila</name>
    <dbReference type="NCBI Taxonomy" id="2761120"/>
    <lineage>
        <taxon>Bacteria</taxon>
        <taxon>Bacillati</taxon>
        <taxon>Bacillota</taxon>
        <taxon>Bacilli</taxon>
        <taxon>Bacillales</taxon>
        <taxon>Paenibacillaceae</taxon>
        <taxon>Cohnella</taxon>
    </lineage>
</organism>
<evidence type="ECO:0000313" key="3">
    <source>
        <dbReference type="EMBL" id="MBB6733322.1"/>
    </source>
</evidence>
<feature type="signal peptide" evidence="2">
    <location>
        <begin position="1"/>
        <end position="21"/>
    </location>
</feature>
<name>A0A7X0SNL9_9BACL</name>
<keyword evidence="4" id="KW-1185">Reference proteome</keyword>
<sequence>MRMRKRELSSLALVLSTAALLAGCAGSGKSGGTANEDDFHESGLPIVDKPITLRIAGTYDERTGSNWNELETIKELNKDTNVQEDWNLVPGTDWANKRKITLASGDLPDVVLDLTNSEVVTGGAQGMFIPLEDLIAKYAPNLTAFLAKYPEVRQAITAPDGHIYSLPLANMSQYKHADGNSLWINKEWLKKIGMEMPTTTEDFKKMLEAFKAQDMDGDGNPNNEIPLTGIYGDSLYGLGYLFGSFNTMDNTFIVQDDKVQFVRSTPEYKNAIDYLHSLYAEGLIDPETFTQNSSQLIAKISSGKKASVGAFFAWSADQNTNADYRWDYGSPIIPLKGPDGYQITPRNNLQLSPAMFVITKADKHPKATMRWVDRAYEPELSLKLREGPNRLKKMDDGTYDIIENPKNYTAGEWKVKETPYNSFVYGFSQEMRDKERLPKPKPGQLDPDFDEWYQALIPYMKSWVFPDILFTNDQYKTIEQYQTDIQAYTDKMAAQWITKGGIDKDWDGYVQTLNKMGLSDYIKVYQDGYDTNKKNLEK</sequence>
<evidence type="ECO:0000256" key="2">
    <source>
        <dbReference type="SAM" id="SignalP"/>
    </source>
</evidence>
<accession>A0A7X0SNL9</accession>
<keyword evidence="1 2" id="KW-0732">Signal</keyword>
<dbReference type="SUPFAM" id="SSF53850">
    <property type="entry name" value="Periplasmic binding protein-like II"/>
    <property type="match status" value="1"/>
</dbReference>
<protein>
    <submittedName>
        <fullName evidence="3">Extracellular solute-binding protein</fullName>
    </submittedName>
</protein>
<dbReference type="EMBL" id="JACJVO010000025">
    <property type="protein sequence ID" value="MBB6733322.1"/>
    <property type="molecule type" value="Genomic_DNA"/>
</dbReference>
<dbReference type="PROSITE" id="PS51257">
    <property type="entry name" value="PROKAR_LIPOPROTEIN"/>
    <property type="match status" value="1"/>
</dbReference>
<evidence type="ECO:0000313" key="4">
    <source>
        <dbReference type="Proteomes" id="UP000564644"/>
    </source>
</evidence>
<feature type="chain" id="PRO_5039380012" evidence="2">
    <location>
        <begin position="22"/>
        <end position="538"/>
    </location>
</feature>